<gene>
    <name evidence="1" type="ORF">SAMN05216377_119117</name>
</gene>
<evidence type="ECO:0000313" key="2">
    <source>
        <dbReference type="Proteomes" id="UP000198967"/>
    </source>
</evidence>
<dbReference type="RefSeq" id="WP_093089136.1">
    <property type="nucleotide sequence ID" value="NZ_FNBE01000019.1"/>
</dbReference>
<dbReference type="OrthoDB" id="9938109at2"/>
<dbReference type="EMBL" id="FNBE01000019">
    <property type="protein sequence ID" value="SDH14908.1"/>
    <property type="molecule type" value="Genomic_DNA"/>
</dbReference>
<sequence>MRLGRKLAEGVAVDREAERLAETREPSERAVDRTPVVTAAAVAEIEDVPAVPAEQPVRA</sequence>
<dbReference type="Proteomes" id="UP000198967">
    <property type="component" value="Unassembled WGS sequence"/>
</dbReference>
<reference evidence="1 2" key="1">
    <citation type="submission" date="2016-10" db="EMBL/GenBank/DDBJ databases">
        <authorList>
            <person name="de Groot N.N."/>
        </authorList>
    </citation>
    <scope>NUCLEOTIDE SEQUENCE [LARGE SCALE GENOMIC DNA]</scope>
    <source>
        <strain evidence="1 2">CGMCC 4.3143</strain>
    </source>
</reference>
<dbReference type="STRING" id="366584.SAMN05216377_119117"/>
<organism evidence="1 2">
    <name type="scientific">Pseudonocardia oroxyli</name>
    <dbReference type="NCBI Taxonomy" id="366584"/>
    <lineage>
        <taxon>Bacteria</taxon>
        <taxon>Bacillati</taxon>
        <taxon>Actinomycetota</taxon>
        <taxon>Actinomycetes</taxon>
        <taxon>Pseudonocardiales</taxon>
        <taxon>Pseudonocardiaceae</taxon>
        <taxon>Pseudonocardia</taxon>
    </lineage>
</organism>
<proteinExistence type="predicted"/>
<name>A0A1G8A1X6_PSEOR</name>
<protein>
    <submittedName>
        <fullName evidence="1">Uncharacterized protein</fullName>
    </submittedName>
</protein>
<keyword evidence="2" id="KW-1185">Reference proteome</keyword>
<evidence type="ECO:0000313" key="1">
    <source>
        <dbReference type="EMBL" id="SDH14908.1"/>
    </source>
</evidence>
<dbReference type="AlphaFoldDB" id="A0A1G8A1X6"/>
<accession>A0A1G8A1X6</accession>